<evidence type="ECO:0000256" key="6">
    <source>
        <dbReference type="PROSITE-ProRule" id="PRU00330"/>
    </source>
</evidence>
<feature type="region of interest" description="Disordered" evidence="7">
    <location>
        <begin position="1065"/>
        <end position="1093"/>
    </location>
</feature>
<organism evidence="10 11">
    <name type="scientific">Bos mutus grunniens</name>
    <name type="common">Wild yak</name>
    <name type="synonym">Bos grunniens</name>
    <dbReference type="NCBI Taxonomy" id="30521"/>
    <lineage>
        <taxon>Eukaryota</taxon>
        <taxon>Metazoa</taxon>
        <taxon>Chordata</taxon>
        <taxon>Craniata</taxon>
        <taxon>Vertebrata</taxon>
        <taxon>Euteleostomi</taxon>
        <taxon>Mammalia</taxon>
        <taxon>Eutheria</taxon>
        <taxon>Laurasiatheria</taxon>
        <taxon>Artiodactyla</taxon>
        <taxon>Ruminantia</taxon>
        <taxon>Pecora</taxon>
        <taxon>Bovidae</taxon>
        <taxon>Bovinae</taxon>
        <taxon>Bos</taxon>
    </lineage>
</organism>
<feature type="compositionally biased region" description="Low complexity" evidence="7">
    <location>
        <begin position="1068"/>
        <end position="1081"/>
    </location>
</feature>
<name>A0A8B9Y6Z1_BOSMU</name>
<dbReference type="InterPro" id="IPR045093">
    <property type="entry name" value="Cullin"/>
</dbReference>
<dbReference type="GO" id="GO:0008286">
    <property type="term" value="P:insulin receptor signaling pathway"/>
    <property type="evidence" value="ECO:0007669"/>
    <property type="project" value="Ensembl"/>
</dbReference>
<feature type="region of interest" description="Disordered" evidence="7">
    <location>
        <begin position="1304"/>
        <end position="1324"/>
    </location>
</feature>
<dbReference type="GO" id="GO:0050775">
    <property type="term" value="P:positive regulation of dendrite morphogenesis"/>
    <property type="evidence" value="ECO:0007669"/>
    <property type="project" value="Ensembl"/>
</dbReference>
<dbReference type="GO" id="GO:0031625">
    <property type="term" value="F:ubiquitin protein ligase binding"/>
    <property type="evidence" value="ECO:0007669"/>
    <property type="project" value="InterPro"/>
</dbReference>
<dbReference type="PANTHER" id="PTHR22771">
    <property type="entry name" value="CULLIN AND GALACTOSE-BINDING DOMAIN-CONTAINING"/>
    <property type="match status" value="1"/>
</dbReference>
<dbReference type="GO" id="GO:0000226">
    <property type="term" value="P:microtubule cytoskeleton organization"/>
    <property type="evidence" value="ECO:0007669"/>
    <property type="project" value="Ensembl"/>
</dbReference>
<feature type="compositionally biased region" description="Low complexity" evidence="7">
    <location>
        <begin position="319"/>
        <end position="333"/>
    </location>
</feature>
<reference evidence="10" key="3">
    <citation type="submission" date="2025-09" db="UniProtKB">
        <authorList>
            <consortium name="Ensembl"/>
        </authorList>
    </citation>
    <scope>IDENTIFICATION</scope>
</reference>
<dbReference type="GO" id="GO:0005794">
    <property type="term" value="C:Golgi apparatus"/>
    <property type="evidence" value="ECO:0007669"/>
    <property type="project" value="Ensembl"/>
</dbReference>
<dbReference type="InterPro" id="IPR014722">
    <property type="entry name" value="Rib_uL2_dom2"/>
</dbReference>
<evidence type="ECO:0000256" key="2">
    <source>
        <dbReference type="ARBA" id="ARBA00022490"/>
    </source>
</evidence>
<dbReference type="InterPro" id="IPR055486">
    <property type="entry name" value="CUL7/CUL9_N"/>
</dbReference>
<dbReference type="InterPro" id="IPR004939">
    <property type="entry name" value="APC_su10/DOC_dom"/>
</dbReference>
<dbReference type="FunFam" id="2.30.30.30:FF:000015">
    <property type="entry name" value="E3 ubiquitin-protein ligase HERC2"/>
    <property type="match status" value="1"/>
</dbReference>
<reference evidence="10" key="2">
    <citation type="submission" date="2025-08" db="UniProtKB">
        <authorList>
            <consortium name="Ensembl"/>
        </authorList>
    </citation>
    <scope>IDENTIFICATION</scope>
</reference>
<dbReference type="GO" id="GO:0048471">
    <property type="term" value="C:perinuclear region of cytoplasm"/>
    <property type="evidence" value="ECO:0007669"/>
    <property type="project" value="Ensembl"/>
</dbReference>
<comment type="subcellular location">
    <subcellularLocation>
        <location evidence="1">Cytoplasm</location>
    </subcellularLocation>
</comment>
<evidence type="ECO:0000256" key="1">
    <source>
        <dbReference type="ARBA" id="ARBA00004496"/>
    </source>
</evidence>
<dbReference type="GO" id="GO:0160072">
    <property type="term" value="F:ubiquitin ligase complex scaffold activity"/>
    <property type="evidence" value="ECO:0007669"/>
    <property type="project" value="Ensembl"/>
</dbReference>
<keyword evidence="2" id="KW-0963">Cytoplasm</keyword>
<dbReference type="InterPro" id="IPR036388">
    <property type="entry name" value="WH-like_DNA-bd_sf"/>
</dbReference>
<dbReference type="SUPFAM" id="SSF49785">
    <property type="entry name" value="Galactose-binding domain-like"/>
    <property type="match status" value="1"/>
</dbReference>
<evidence type="ECO:0000256" key="5">
    <source>
        <dbReference type="ARBA" id="ARBA00022843"/>
    </source>
</evidence>
<gene>
    <name evidence="10" type="primary">CUL7</name>
</gene>
<dbReference type="GO" id="GO:0007088">
    <property type="term" value="P:regulation of mitotic nuclear division"/>
    <property type="evidence" value="ECO:0007669"/>
    <property type="project" value="Ensembl"/>
</dbReference>
<dbReference type="GO" id="GO:0031467">
    <property type="term" value="C:Cul7-RING ubiquitin ligase complex"/>
    <property type="evidence" value="ECO:0007669"/>
    <property type="project" value="Ensembl"/>
</dbReference>
<dbReference type="PANTHER" id="PTHR22771:SF3">
    <property type="entry name" value="CULLIN-7"/>
    <property type="match status" value="1"/>
</dbReference>
<dbReference type="Pfam" id="PF26557">
    <property type="entry name" value="Cullin_AB"/>
    <property type="match status" value="1"/>
</dbReference>
<dbReference type="InterPro" id="IPR056405">
    <property type="entry name" value="ARM_CUL7_CUL9"/>
</dbReference>
<comment type="similarity">
    <text evidence="6">Belongs to the cullin family.</text>
</comment>
<dbReference type="Ensembl" id="ENSBGRT00000037539.1">
    <property type="protein sequence ID" value="ENSBGRP00000032454.1"/>
    <property type="gene ID" value="ENSBGRG00000020196.1"/>
</dbReference>
<dbReference type="Proteomes" id="UP000694520">
    <property type="component" value="Chromosome 24"/>
</dbReference>
<dbReference type="InterPro" id="IPR016024">
    <property type="entry name" value="ARM-type_fold"/>
</dbReference>
<dbReference type="InterPro" id="IPR021097">
    <property type="entry name" value="CPH_domain"/>
</dbReference>
<dbReference type="FunFam" id="2.60.120.260:FF:000046">
    <property type="entry name" value="Cullin 9"/>
    <property type="match status" value="1"/>
</dbReference>
<feature type="domain" description="Cullin family profile" evidence="8">
    <location>
        <begin position="1177"/>
        <end position="1478"/>
    </location>
</feature>
<feature type="region of interest" description="Disordered" evidence="7">
    <location>
        <begin position="584"/>
        <end position="605"/>
    </location>
</feature>
<evidence type="ECO:0000256" key="4">
    <source>
        <dbReference type="ARBA" id="ARBA00022786"/>
    </source>
</evidence>
<dbReference type="GO" id="GO:0006511">
    <property type="term" value="P:ubiquitin-dependent protein catabolic process"/>
    <property type="evidence" value="ECO:0007669"/>
    <property type="project" value="Ensembl"/>
</dbReference>
<dbReference type="GO" id="GO:0001890">
    <property type="term" value="P:placenta development"/>
    <property type="evidence" value="ECO:0007669"/>
    <property type="project" value="Ensembl"/>
</dbReference>
<dbReference type="InterPro" id="IPR008979">
    <property type="entry name" value="Galactose-bd-like_sf"/>
</dbReference>
<keyword evidence="3" id="KW-0597">Phosphoprotein</keyword>
<dbReference type="InterPro" id="IPR036317">
    <property type="entry name" value="Cullin_homology_sf"/>
</dbReference>
<sequence length="1668" mass="186993">MVGELRYREFRVPLGPGLHAYPEELIRQRVGHDGHPEYQIRWLILRRGDDGEGGSNHVDCKAEHILLWMSNDEIYANCHKMLGEDGQVIGPSQETAGEAGALDKSVLGEMETDVKSLIQRALRQLEECVGTIPPAPLLHTVHVLSAYASIEPLTGVFKDPRVLDLLMHMLSSPDYQIRWSAGRMIQALASHDAGTRTQILFSLSQQEAIEKHLDFDSRCALLALFAQATLSEHPMSFEGIQLPQVPGRLLFSLVKRYLHVTFLLDQLNDTAAEPGAPNSTPEELSGERGRLELEFSMAMGTLISELVQAMRWDQVWSRQGPSGQPSGSIFQPQLVDEGPGLPPAQALPSRRRSRRFRPRSEFASGNTYALYVRDALQPGMRVRMLDDYEEISAGDEGEFRQSNNGVPPVQVLWESTGRTYWVHWHMLEILGFEEDIENMVEAADEYQGAAVSAAVALPSWRWKPMTELYAVPYVWPEDEDTEESEHLTQAEWWELLFFIKKLDGPDHQEVLQILQENLDGEVLDDEILAELAVPTELAQDLLLALPQRLDDSALRDLLNCRIYRKYGPEALAGQLAHPSLLEARAQPQESTKPTPTQGSNTPLQRLAEGFGPAGKIFLDLEEAFRSEGPQQGEAKPLLLQLQRQPQPFLVLMRSLDTPAANKPLHLAVLRILMQLVDFPEALLLPWHEAMDACMACLRSPNTDREVLQELILFLHRLASVSRDYAVVLNQLGARDAISKALEKHLGKLELAQELRDMVFKCEKHAHLYRKLTTNILGGCIQMVLGQIEDHRRTHRPINIPFFDVFLRYLCQGSSMEVKEDKCWEKVEVSSNPHRASKLTDRNPKTYWESNGSAGSHRITLHMQQGILIRQLALLVASEDLSYMPARVVVFGGDSATSLNTELNSVNVMPSASRVVLLENLSRVWPVIQIRIKRCQQGGIDTRIRGLEVLGPKPTFWPVFREQLCRHTRLFYMVRAQAWSQDIAEDRRGLLHLSSRLNGALRHEQNFASRFLPDEEAAQALGKTCWEALVSPLVQNITCPDEEGVSPLGWLLDQYLECREAAHNPQSRAAPCEAPPAVAATPRPKGRNRSHDWSSWPPGAVPLVCWVAITLPPPTLQVHSFLTSRWRDDDFVPRYCEHFSNLQKASSELFGPRAAFLLALQNGCAGALLKLPFLRAAHVSEQFARHIDQRIQGSRIGGARGMEMLAQLQRCLETVLIFSGLEIATTFEHYYQHYMADRLLGVGSSWLEGAVLEQIGPCFPTRLPQQMLRSLSTSEELQRQFHVYQLQRLDQELLKLEDTEKKIQVSRDASASGRGHERGTGEEAELEAGAVAAAAAAGVAGEEEEEEDESEDLYYEGAMPEVSVLVLSPRCWPTASICHTLNPRTCLPAYLRGTLNRYSNFYNKRQTYPALERAPQRRLQWTWLGRAELQFGDQTLHVSTVQMWLLLHFNELKAVSVESLLALSGLPPDVLNQAVGPLTSSRGPLDLDETKDTPAGLLKIRDSSEEPRPRRGSVWLIPAQTYLKAEDEEGRNLEKRRNLLNCLIVRILKARGDEGCTSTSLSVLEAWQKGPCPPRGLVSSLGRGSTCGSADVLSCILHLLGKGTVRRQDDRPQMLSYAVPMTVMEPHTESLNPGSLGPNPPLTFHTLQIRSRGVPYASCTSTQSFSTFR</sequence>
<dbReference type="GO" id="GO:0046627">
    <property type="term" value="P:negative regulation of insulin receptor signaling pathway"/>
    <property type="evidence" value="ECO:0007669"/>
    <property type="project" value="Ensembl"/>
</dbReference>
<evidence type="ECO:0000256" key="7">
    <source>
        <dbReference type="SAM" id="MobiDB-lite"/>
    </source>
</evidence>
<dbReference type="Gene3D" id="2.60.120.260">
    <property type="entry name" value="Galactose-binding domain-like"/>
    <property type="match status" value="1"/>
</dbReference>
<feature type="compositionally biased region" description="Polar residues" evidence="7">
    <location>
        <begin position="587"/>
        <end position="603"/>
    </location>
</feature>
<keyword evidence="4" id="KW-0833">Ubl conjugation pathway</keyword>
<dbReference type="GO" id="GO:0016567">
    <property type="term" value="P:protein ubiquitination"/>
    <property type="evidence" value="ECO:0007669"/>
    <property type="project" value="Ensembl"/>
</dbReference>
<dbReference type="GO" id="GO:1990393">
    <property type="term" value="C:3M complex"/>
    <property type="evidence" value="ECO:0007669"/>
    <property type="project" value="Ensembl"/>
</dbReference>
<keyword evidence="5" id="KW-0832">Ubl conjugation</keyword>
<dbReference type="Pfam" id="PF03256">
    <property type="entry name" value="ANAPC10"/>
    <property type="match status" value="1"/>
</dbReference>
<dbReference type="GO" id="GO:0005813">
    <property type="term" value="C:centrosome"/>
    <property type="evidence" value="ECO:0007669"/>
    <property type="project" value="Ensembl"/>
</dbReference>
<dbReference type="Pfam" id="PF11515">
    <property type="entry name" value="Cul7"/>
    <property type="match status" value="1"/>
</dbReference>
<evidence type="ECO:0000256" key="3">
    <source>
        <dbReference type="ARBA" id="ARBA00022553"/>
    </source>
</evidence>
<dbReference type="SUPFAM" id="SSF75632">
    <property type="entry name" value="Cullin homology domain"/>
    <property type="match status" value="1"/>
</dbReference>
<accession>A0A8B9Y6Z1</accession>
<dbReference type="SUPFAM" id="SSF48371">
    <property type="entry name" value="ARM repeat"/>
    <property type="match status" value="1"/>
</dbReference>
<proteinExistence type="inferred from homology"/>
<dbReference type="InterPro" id="IPR059120">
    <property type="entry name" value="Cullin-like_AB"/>
</dbReference>
<reference evidence="10" key="1">
    <citation type="submission" date="2019-05" db="EMBL/GenBank/DDBJ databases">
        <authorList>
            <person name="Zhang S."/>
            <person name="Liu J."/>
        </authorList>
    </citation>
    <scope>NUCLEOTIDE SEQUENCE [LARGE SCALE GENOMIC DNA]</scope>
</reference>
<dbReference type="GeneTree" id="ENSGT00940000153954"/>
<evidence type="ECO:0000259" key="8">
    <source>
        <dbReference type="PROSITE" id="PS50069"/>
    </source>
</evidence>
<dbReference type="GO" id="GO:0001837">
    <property type="term" value="P:epithelial to mesenchymal transition"/>
    <property type="evidence" value="ECO:0007669"/>
    <property type="project" value="Ensembl"/>
</dbReference>
<dbReference type="GO" id="GO:0001570">
    <property type="term" value="P:vasculogenesis"/>
    <property type="evidence" value="ECO:0007669"/>
    <property type="project" value="Ensembl"/>
</dbReference>
<keyword evidence="11" id="KW-1185">Reference proteome</keyword>
<feature type="region of interest" description="Disordered" evidence="7">
    <location>
        <begin position="317"/>
        <end position="358"/>
    </location>
</feature>
<dbReference type="Pfam" id="PF23168">
    <property type="entry name" value="CUL7_CUL9_N"/>
    <property type="match status" value="1"/>
</dbReference>
<dbReference type="GO" id="GO:0000281">
    <property type="term" value="P:mitotic cytokinesis"/>
    <property type="evidence" value="ECO:0007669"/>
    <property type="project" value="Ensembl"/>
</dbReference>
<protein>
    <submittedName>
        <fullName evidence="10">Cullin 7</fullName>
    </submittedName>
</protein>
<evidence type="ECO:0000313" key="11">
    <source>
        <dbReference type="Proteomes" id="UP000694520"/>
    </source>
</evidence>
<dbReference type="SUPFAM" id="SSF63748">
    <property type="entry name" value="Tudor/PWWP/MBT"/>
    <property type="match status" value="1"/>
</dbReference>
<dbReference type="PROSITE" id="PS50069">
    <property type="entry name" value="CULLIN_2"/>
    <property type="match status" value="1"/>
</dbReference>
<feature type="region of interest" description="Disordered" evidence="7">
    <location>
        <begin position="1480"/>
        <end position="1509"/>
    </location>
</feature>
<dbReference type="Gene3D" id="3.30.230.130">
    <property type="entry name" value="Cullin, Chain C, Domain 2"/>
    <property type="match status" value="1"/>
</dbReference>
<feature type="domain" description="DOC" evidence="9">
    <location>
        <begin position="796"/>
        <end position="975"/>
    </location>
</feature>
<dbReference type="InterPro" id="IPR016158">
    <property type="entry name" value="Cullin_homology"/>
</dbReference>
<dbReference type="PROSITE" id="PS51284">
    <property type="entry name" value="DOC"/>
    <property type="match status" value="1"/>
</dbReference>
<feature type="compositionally biased region" description="Basic and acidic residues" evidence="7">
    <location>
        <begin position="1498"/>
        <end position="1508"/>
    </location>
</feature>
<dbReference type="SMART" id="SM01337">
    <property type="entry name" value="APC10"/>
    <property type="match status" value="1"/>
</dbReference>
<dbReference type="Gene3D" id="2.30.30.30">
    <property type="match status" value="1"/>
</dbReference>
<evidence type="ECO:0000313" key="10">
    <source>
        <dbReference type="Ensembl" id="ENSBGRP00000032454.1"/>
    </source>
</evidence>
<evidence type="ECO:0000259" key="9">
    <source>
        <dbReference type="PROSITE" id="PS51284"/>
    </source>
</evidence>
<dbReference type="Gene3D" id="1.10.10.10">
    <property type="entry name" value="Winged helix-like DNA-binding domain superfamily/Winged helix DNA-binding domain"/>
    <property type="match status" value="1"/>
</dbReference>
<dbReference type="Pfam" id="PF24742">
    <property type="entry name" value="ARM_CUL7_CUL9"/>
    <property type="match status" value="1"/>
</dbReference>